<dbReference type="AlphaFoldDB" id="A0A9P5X1M4"/>
<dbReference type="PROSITE" id="PS50181">
    <property type="entry name" value="FBOX"/>
    <property type="match status" value="1"/>
</dbReference>
<dbReference type="Gene3D" id="1.20.1280.50">
    <property type="match status" value="1"/>
</dbReference>
<dbReference type="InterPro" id="IPR001810">
    <property type="entry name" value="F-box_dom"/>
</dbReference>
<keyword evidence="3" id="KW-1185">Reference proteome</keyword>
<gene>
    <name evidence="2" type="ORF">P691DRAFT_613455</name>
</gene>
<sequence>PQKPSFQNLPFQLQTQVLLHLHWREVLRVRRTCKSWNRATKTREVWADLVMRFTSFQNRNPAPEEPVEAYSAEELERWLLTRLSVELGWRNEKQEPTRYRPIKCAMPAVFHLVEGGRWLLVPDVEGMGRVSVYDLEKQGPSMVHLIEPLHKLDASRTLLMAVDIDRSARTLTF</sequence>
<evidence type="ECO:0000259" key="1">
    <source>
        <dbReference type="PROSITE" id="PS50181"/>
    </source>
</evidence>
<dbReference type="InterPro" id="IPR036047">
    <property type="entry name" value="F-box-like_dom_sf"/>
</dbReference>
<evidence type="ECO:0000313" key="3">
    <source>
        <dbReference type="Proteomes" id="UP000807342"/>
    </source>
</evidence>
<dbReference type="OrthoDB" id="3068749at2759"/>
<dbReference type="Proteomes" id="UP000807342">
    <property type="component" value="Unassembled WGS sequence"/>
</dbReference>
<proteinExistence type="predicted"/>
<dbReference type="EMBL" id="MU151539">
    <property type="protein sequence ID" value="KAF9442954.1"/>
    <property type="molecule type" value="Genomic_DNA"/>
</dbReference>
<dbReference type="SMART" id="SM00256">
    <property type="entry name" value="FBOX"/>
    <property type="match status" value="1"/>
</dbReference>
<feature type="non-terminal residue" evidence="2">
    <location>
        <position position="173"/>
    </location>
</feature>
<evidence type="ECO:0000313" key="2">
    <source>
        <dbReference type="EMBL" id="KAF9442954.1"/>
    </source>
</evidence>
<dbReference type="Pfam" id="PF12937">
    <property type="entry name" value="F-box-like"/>
    <property type="match status" value="1"/>
</dbReference>
<dbReference type="SUPFAM" id="SSF81383">
    <property type="entry name" value="F-box domain"/>
    <property type="match status" value="1"/>
</dbReference>
<feature type="non-terminal residue" evidence="2">
    <location>
        <position position="1"/>
    </location>
</feature>
<protein>
    <recommendedName>
        <fullName evidence="1">F-box domain-containing protein</fullName>
    </recommendedName>
</protein>
<feature type="domain" description="F-box" evidence="1">
    <location>
        <begin position="3"/>
        <end position="49"/>
    </location>
</feature>
<accession>A0A9P5X1M4</accession>
<reference evidence="2" key="1">
    <citation type="submission" date="2020-11" db="EMBL/GenBank/DDBJ databases">
        <authorList>
            <consortium name="DOE Joint Genome Institute"/>
            <person name="Ahrendt S."/>
            <person name="Riley R."/>
            <person name="Andreopoulos W."/>
            <person name="Labutti K."/>
            <person name="Pangilinan J."/>
            <person name="Ruiz-Duenas F.J."/>
            <person name="Barrasa J.M."/>
            <person name="Sanchez-Garcia M."/>
            <person name="Camarero S."/>
            <person name="Miyauchi S."/>
            <person name="Serrano A."/>
            <person name="Linde D."/>
            <person name="Babiker R."/>
            <person name="Drula E."/>
            <person name="Ayuso-Fernandez I."/>
            <person name="Pacheco R."/>
            <person name="Padilla G."/>
            <person name="Ferreira P."/>
            <person name="Barriuso J."/>
            <person name="Kellner H."/>
            <person name="Castanera R."/>
            <person name="Alfaro M."/>
            <person name="Ramirez L."/>
            <person name="Pisabarro A.G."/>
            <person name="Kuo A."/>
            <person name="Tritt A."/>
            <person name="Lipzen A."/>
            <person name="He G."/>
            <person name="Yan M."/>
            <person name="Ng V."/>
            <person name="Cullen D."/>
            <person name="Martin F."/>
            <person name="Rosso M.-N."/>
            <person name="Henrissat B."/>
            <person name="Hibbett D."/>
            <person name="Martinez A.T."/>
            <person name="Grigoriev I.V."/>
        </authorList>
    </citation>
    <scope>NUCLEOTIDE SEQUENCE</scope>
    <source>
        <strain evidence="2">MF-IS2</strain>
    </source>
</reference>
<comment type="caution">
    <text evidence="2">The sequence shown here is derived from an EMBL/GenBank/DDBJ whole genome shotgun (WGS) entry which is preliminary data.</text>
</comment>
<organism evidence="2 3">
    <name type="scientific">Macrolepiota fuliginosa MF-IS2</name>
    <dbReference type="NCBI Taxonomy" id="1400762"/>
    <lineage>
        <taxon>Eukaryota</taxon>
        <taxon>Fungi</taxon>
        <taxon>Dikarya</taxon>
        <taxon>Basidiomycota</taxon>
        <taxon>Agaricomycotina</taxon>
        <taxon>Agaricomycetes</taxon>
        <taxon>Agaricomycetidae</taxon>
        <taxon>Agaricales</taxon>
        <taxon>Agaricineae</taxon>
        <taxon>Agaricaceae</taxon>
        <taxon>Macrolepiota</taxon>
    </lineage>
</organism>
<name>A0A9P5X1M4_9AGAR</name>